<gene>
    <name evidence="2" type="ORF">EXY26_13755</name>
</gene>
<accession>A0A4Y8TUL0</accession>
<evidence type="ECO:0000313" key="3">
    <source>
        <dbReference type="Proteomes" id="UP000297638"/>
    </source>
</evidence>
<dbReference type="Proteomes" id="UP000297638">
    <property type="component" value="Unassembled WGS sequence"/>
</dbReference>
<sequence>MAFTGCSASDSSSPATPATESMMPLQGHELAALATVVDQKDQNISLAIPLRGGDYAVALECSGKDTLSTIAWQSDDKKENGEISVPCTFEGVNVREQISLNGYSSSLTFVTSELQGYELTVSIASTAN</sequence>
<dbReference type="EMBL" id="SPDS01000002">
    <property type="protein sequence ID" value="TFH55025.1"/>
    <property type="molecule type" value="Genomic_DNA"/>
</dbReference>
<feature type="compositionally biased region" description="Low complexity" evidence="1">
    <location>
        <begin position="7"/>
        <end position="21"/>
    </location>
</feature>
<evidence type="ECO:0000313" key="2">
    <source>
        <dbReference type="EMBL" id="TFH55025.1"/>
    </source>
</evidence>
<dbReference type="AlphaFoldDB" id="A0A4Y8TUL0"/>
<reference evidence="2 3" key="1">
    <citation type="submission" date="2019-03" db="EMBL/GenBank/DDBJ databases">
        <title>Glutamicibacter sp. LJH19 genome.</title>
        <authorList>
            <person name="Sinai Borker S."/>
            <person name="Kumar R."/>
        </authorList>
    </citation>
    <scope>NUCLEOTIDE SEQUENCE [LARGE SCALE GENOMIC DNA]</scope>
    <source>
        <strain evidence="2 3">LJH19</strain>
    </source>
</reference>
<evidence type="ECO:0008006" key="4">
    <source>
        <dbReference type="Google" id="ProtNLM"/>
    </source>
</evidence>
<feature type="region of interest" description="Disordered" evidence="1">
    <location>
        <begin position="1"/>
        <end position="21"/>
    </location>
</feature>
<dbReference type="RefSeq" id="WP_134780853.1">
    <property type="nucleotide sequence ID" value="NZ_SPDS01000002.1"/>
</dbReference>
<protein>
    <recommendedName>
        <fullName evidence="4">Lipoprotein</fullName>
    </recommendedName>
</protein>
<comment type="caution">
    <text evidence="2">The sequence shown here is derived from an EMBL/GenBank/DDBJ whole genome shotgun (WGS) entry which is preliminary data.</text>
</comment>
<proteinExistence type="predicted"/>
<evidence type="ECO:0000256" key="1">
    <source>
        <dbReference type="SAM" id="MobiDB-lite"/>
    </source>
</evidence>
<name>A0A4Y8TUL0_9MICC</name>
<organism evidence="2 3">
    <name type="scientific">Glutamicibacter arilaitensis</name>
    <dbReference type="NCBI Taxonomy" id="256701"/>
    <lineage>
        <taxon>Bacteria</taxon>
        <taxon>Bacillati</taxon>
        <taxon>Actinomycetota</taxon>
        <taxon>Actinomycetes</taxon>
        <taxon>Micrococcales</taxon>
        <taxon>Micrococcaceae</taxon>
        <taxon>Glutamicibacter</taxon>
    </lineage>
</organism>